<name>A0ABQ4SWV6_9HYPH</name>
<protein>
    <submittedName>
        <fullName evidence="1">Uncharacterized protein</fullName>
    </submittedName>
</protein>
<proteinExistence type="predicted"/>
<evidence type="ECO:0000313" key="1">
    <source>
        <dbReference type="EMBL" id="GJE06363.1"/>
    </source>
</evidence>
<keyword evidence="2" id="KW-1185">Reference proteome</keyword>
<dbReference type="Proteomes" id="UP001055102">
    <property type="component" value="Unassembled WGS sequence"/>
</dbReference>
<gene>
    <name evidence="1" type="ORF">AOPFMNJM_1679</name>
</gene>
<accession>A0ABQ4SWV6</accession>
<dbReference type="EMBL" id="BPQR01000027">
    <property type="protein sequence ID" value="GJE06363.1"/>
    <property type="molecule type" value="Genomic_DNA"/>
</dbReference>
<reference evidence="1" key="2">
    <citation type="submission" date="2021-08" db="EMBL/GenBank/DDBJ databases">
        <authorList>
            <person name="Tani A."/>
            <person name="Ola A."/>
            <person name="Ogura Y."/>
            <person name="Katsura K."/>
            <person name="Hayashi T."/>
        </authorList>
    </citation>
    <scope>NUCLEOTIDE SEQUENCE</scope>
    <source>
        <strain evidence="1">LMG 23639</strain>
    </source>
</reference>
<sequence length="114" mass="12642">MGEQKRREARMTPVERIAQELTRKLTDDGKLIEAGWASLRAVWLPDGAPAGMEADLRKAFMAGAQHTWGSIMTMLEPGEDPTTADLSRMDLIQRELDAFGSELARDHYPTQGTA</sequence>
<organism evidence="1 2">
    <name type="scientific">Methylobacterium jeotgali</name>
    <dbReference type="NCBI Taxonomy" id="381630"/>
    <lineage>
        <taxon>Bacteria</taxon>
        <taxon>Pseudomonadati</taxon>
        <taxon>Pseudomonadota</taxon>
        <taxon>Alphaproteobacteria</taxon>
        <taxon>Hyphomicrobiales</taxon>
        <taxon>Methylobacteriaceae</taxon>
        <taxon>Methylobacterium</taxon>
    </lineage>
</organism>
<comment type="caution">
    <text evidence="1">The sequence shown here is derived from an EMBL/GenBank/DDBJ whole genome shotgun (WGS) entry which is preliminary data.</text>
</comment>
<reference evidence="1" key="1">
    <citation type="journal article" date="2021" name="Front. Microbiol.">
        <title>Comprehensive Comparative Genomics and Phenotyping of Methylobacterium Species.</title>
        <authorList>
            <person name="Alessa O."/>
            <person name="Ogura Y."/>
            <person name="Fujitani Y."/>
            <person name="Takami H."/>
            <person name="Hayashi T."/>
            <person name="Sahin N."/>
            <person name="Tani A."/>
        </authorList>
    </citation>
    <scope>NUCLEOTIDE SEQUENCE</scope>
    <source>
        <strain evidence="1">LMG 23639</strain>
    </source>
</reference>
<dbReference type="RefSeq" id="WP_238275036.1">
    <property type="nucleotide sequence ID" value="NZ_BPQR01000027.1"/>
</dbReference>
<evidence type="ECO:0000313" key="2">
    <source>
        <dbReference type="Proteomes" id="UP001055102"/>
    </source>
</evidence>